<name>X1JAZ7_9ZZZZ</name>
<proteinExistence type="predicted"/>
<evidence type="ECO:0008006" key="2">
    <source>
        <dbReference type="Google" id="ProtNLM"/>
    </source>
</evidence>
<dbReference type="EMBL" id="BARU01027616">
    <property type="protein sequence ID" value="GAH75519.1"/>
    <property type="molecule type" value="Genomic_DNA"/>
</dbReference>
<evidence type="ECO:0000313" key="1">
    <source>
        <dbReference type="EMBL" id="GAH75519.1"/>
    </source>
</evidence>
<protein>
    <recommendedName>
        <fullName evidence="2">BppU N-terminal domain-containing protein</fullName>
    </recommendedName>
</protein>
<reference evidence="1" key="1">
    <citation type="journal article" date="2014" name="Front. Microbiol.">
        <title>High frequency of phylogenetically diverse reductive dehalogenase-homologous genes in deep subseafloor sedimentary metagenomes.</title>
        <authorList>
            <person name="Kawai M."/>
            <person name="Futagami T."/>
            <person name="Toyoda A."/>
            <person name="Takaki Y."/>
            <person name="Nishi S."/>
            <person name="Hori S."/>
            <person name="Arai W."/>
            <person name="Tsubouchi T."/>
            <person name="Morono Y."/>
            <person name="Uchiyama I."/>
            <person name="Ito T."/>
            <person name="Fujiyama A."/>
            <person name="Inagaki F."/>
            <person name="Takami H."/>
        </authorList>
    </citation>
    <scope>NUCLEOTIDE SEQUENCE</scope>
    <source>
        <strain evidence="1">Expedition CK06-06</strain>
    </source>
</reference>
<organism evidence="1">
    <name type="scientific">marine sediment metagenome</name>
    <dbReference type="NCBI Taxonomy" id="412755"/>
    <lineage>
        <taxon>unclassified sequences</taxon>
        <taxon>metagenomes</taxon>
        <taxon>ecological metagenomes</taxon>
    </lineage>
</organism>
<accession>X1JAZ7</accession>
<comment type="caution">
    <text evidence="1">The sequence shown here is derived from an EMBL/GenBank/DDBJ whole genome shotgun (WGS) entry which is preliminary data.</text>
</comment>
<sequence length="118" mass="13413">MPETTVNLNSIFRGDSREYLLTFTRDDGSPIPIGEWKVYFTVKKNYRDDDSKAVIKKDISVHYDPDNGKTKISLLPVDTEVVPGNYFYDIQAKRAVNDIITVLAGKVEIKSDVTRRAD</sequence>
<gene>
    <name evidence="1" type="ORF">S03H2_44190</name>
</gene>
<dbReference type="AlphaFoldDB" id="X1JAZ7"/>